<keyword evidence="7 8" id="KW-0998">Cell outer membrane</keyword>
<dbReference type="PROSITE" id="PS51257">
    <property type="entry name" value="PROKAR_LIPOPROTEIN"/>
    <property type="match status" value="1"/>
</dbReference>
<dbReference type="eggNOG" id="COG4771">
    <property type="taxonomic scope" value="Bacteria"/>
</dbReference>
<keyword evidence="6 8" id="KW-0472">Membrane</keyword>
<dbReference type="Proteomes" id="UP000018439">
    <property type="component" value="Chromosome"/>
</dbReference>
<dbReference type="NCBIfam" id="TIGR04056">
    <property type="entry name" value="OMP_RagA_SusC"/>
    <property type="match status" value="1"/>
</dbReference>
<feature type="domain" description="TonB-dependent receptor-like beta-barrel" evidence="11">
    <location>
        <begin position="404"/>
        <end position="897"/>
    </location>
</feature>
<evidence type="ECO:0000313" key="13">
    <source>
        <dbReference type="EMBL" id="EGJ71538.1"/>
    </source>
</evidence>
<dbReference type="AlphaFoldDB" id="F3ZNW2"/>
<keyword evidence="5 9" id="KW-0798">TonB box</keyword>
<dbReference type="InterPro" id="IPR023996">
    <property type="entry name" value="TonB-dep_OMP_SusC/RagA"/>
</dbReference>
<dbReference type="OrthoDB" id="9768177at2"/>
<proteinExistence type="inferred from homology"/>
<dbReference type="STRING" id="679937.Bcop_1340"/>
<evidence type="ECO:0000313" key="14">
    <source>
        <dbReference type="Proteomes" id="UP000018439"/>
    </source>
</evidence>
<keyword evidence="13" id="KW-0675">Receptor</keyword>
<keyword evidence="2 8" id="KW-0813">Transport</keyword>
<dbReference type="InterPro" id="IPR023997">
    <property type="entry name" value="TonB-dep_OMP_SusC/RagA_CS"/>
</dbReference>
<dbReference type="FunFam" id="2.170.130.10:FF:000008">
    <property type="entry name" value="SusC/RagA family TonB-linked outer membrane protein"/>
    <property type="match status" value="1"/>
</dbReference>
<dbReference type="Pfam" id="PF07715">
    <property type="entry name" value="Plug"/>
    <property type="match status" value="1"/>
</dbReference>
<dbReference type="InterPro" id="IPR037066">
    <property type="entry name" value="Plug_dom_sf"/>
</dbReference>
<dbReference type="HOGENOM" id="CLU_004317_0_2_10"/>
<evidence type="ECO:0000256" key="1">
    <source>
        <dbReference type="ARBA" id="ARBA00004571"/>
    </source>
</evidence>
<evidence type="ECO:0000256" key="9">
    <source>
        <dbReference type="RuleBase" id="RU003357"/>
    </source>
</evidence>
<evidence type="ECO:0000256" key="3">
    <source>
        <dbReference type="ARBA" id="ARBA00022452"/>
    </source>
</evidence>
<comment type="subcellular location">
    <subcellularLocation>
        <location evidence="1 8">Cell outer membrane</location>
        <topology evidence="1 8">Multi-pass membrane protein</topology>
    </subcellularLocation>
</comment>
<dbReference type="Gene3D" id="2.40.170.20">
    <property type="entry name" value="TonB-dependent receptor, beta-barrel domain"/>
    <property type="match status" value="1"/>
</dbReference>
<feature type="domain" description="TonB-dependent receptor plug" evidence="12">
    <location>
        <begin position="122"/>
        <end position="237"/>
    </location>
</feature>
<dbReference type="SUPFAM" id="SSF56935">
    <property type="entry name" value="Porins"/>
    <property type="match status" value="1"/>
</dbReference>
<dbReference type="Pfam" id="PF13715">
    <property type="entry name" value="CarbopepD_reg_2"/>
    <property type="match status" value="1"/>
</dbReference>
<organism evidence="13 14">
    <name type="scientific">Bacteroides coprosuis DSM 18011</name>
    <dbReference type="NCBI Taxonomy" id="679937"/>
    <lineage>
        <taxon>Bacteria</taxon>
        <taxon>Pseudomonadati</taxon>
        <taxon>Bacteroidota</taxon>
        <taxon>Bacteroidia</taxon>
        <taxon>Bacteroidales</taxon>
        <taxon>Bacteroidaceae</taxon>
        <taxon>Bacteroides</taxon>
    </lineage>
</organism>
<dbReference type="InterPro" id="IPR008969">
    <property type="entry name" value="CarboxyPept-like_regulatory"/>
</dbReference>
<evidence type="ECO:0000256" key="5">
    <source>
        <dbReference type="ARBA" id="ARBA00023077"/>
    </source>
</evidence>
<sequence>MGYTRKTCWLKTSLILLISFIACVNVKAQQGDKITVTGSVIDQIGPIAGANIIVKGTADGTITDYNGNFRLVAPKNSTLVISFIGYKAQEVMATTKPLTIKLQDDTELLDEVVVIGYGSMKKEDLTGSVTSVKADEINRGAVTNPQELIQGKVSGVFVQPPSGQPGGASKLRIRSGASLNASNDPLIVVDGVPLANDGAPGMADALGSINPNDIETFTVLKDASATAIYGSRASNGVIMITTKKGGKDKIKVAYNGTFSINDPYKKVKTLSANQFREVATTAFKNTPANEEIINDYLNIFPDQSTNWQDKIFRTAFGTDNNLSLSGTTFNTPYRVSLGYNNEAGTLKRSKYERYTLDMSVNPKFFDDHLSVNINLKGVINDNDFVDAGVVGGAAFFDPTKPVYNESGAYNGYWNWTKPSSPNGDGDVNGEVGVNPVQLLYDQFDNGKTKRSIGNIQFDYKLHPLPELRFNLNLGYDVARGKGDKGPQVGSYMAEKDDLFKGVGRRSHWNNFRRNQLLEFYTSFEKDLDAIQSRINAMMGYSYQHFYYEDYTKNYSPVVAGYPVKQDDAWVLNDAETEYIQEGSYAHPSENYLVSFYGRLNYVFKNRYLLTGTVRRDGSSRFHKDNRWGTFSSVAAAWTITEEAFMKNQDILSNLKLRIGYGATGQQDLGSDFYPYYAAYQESTNQESMYLGEYLLKPGKFNKDLKWETTDTYNLGLDFGFLNNRINGSLEYYKKKTKDLLGVVNVPAGTNFTNRLITNIGKMENKGVEFNLNAVAIQTKDFNWDLGFNLTWNKSKITKLVQGDNASYPGIEVGGGGRGTGSNVQKHMVGYAPFTFNVYQQVYDEKGHPIEGAFVDRNGDGEITDADRYLTKSPMPKVYLGFNSSFSYKNWDLGFNLRANIGNYAFNDVAATNYSLANVYGGQGFLTNIHETALKTGFTQPISSTQSKSDYFLENASFLKMDNITLGYRFNEFFGTKLSGRLSFSMQNVFTITNYSGLDPENNGVDGNIWPRPRTYTFGVNLNF</sequence>
<dbReference type="InterPro" id="IPR039426">
    <property type="entry name" value="TonB-dep_rcpt-like"/>
</dbReference>
<keyword evidence="4 8" id="KW-0812">Transmembrane</keyword>
<protein>
    <submittedName>
        <fullName evidence="13">TonB-dependent receptor plug</fullName>
    </submittedName>
</protein>
<evidence type="ECO:0000256" key="8">
    <source>
        <dbReference type="PROSITE-ProRule" id="PRU01360"/>
    </source>
</evidence>
<dbReference type="GO" id="GO:0009279">
    <property type="term" value="C:cell outer membrane"/>
    <property type="evidence" value="ECO:0007669"/>
    <property type="project" value="UniProtKB-SubCell"/>
</dbReference>
<evidence type="ECO:0000259" key="12">
    <source>
        <dbReference type="Pfam" id="PF07715"/>
    </source>
</evidence>
<name>F3ZNW2_9BACE</name>
<gene>
    <name evidence="13" type="ORF">Bcop_1340</name>
</gene>
<dbReference type="Pfam" id="PF00593">
    <property type="entry name" value="TonB_dep_Rec_b-barrel"/>
    <property type="match status" value="1"/>
</dbReference>
<keyword evidence="3 8" id="KW-1134">Transmembrane beta strand</keyword>
<dbReference type="EMBL" id="CM001167">
    <property type="protein sequence ID" value="EGJ71538.1"/>
    <property type="molecule type" value="Genomic_DNA"/>
</dbReference>
<dbReference type="Gene3D" id="2.60.40.1120">
    <property type="entry name" value="Carboxypeptidase-like, regulatory domain"/>
    <property type="match status" value="1"/>
</dbReference>
<dbReference type="InterPro" id="IPR012910">
    <property type="entry name" value="Plug_dom"/>
</dbReference>
<keyword evidence="14" id="KW-1185">Reference proteome</keyword>
<reference evidence="13 14" key="1">
    <citation type="journal article" date="2011" name="Stand. Genomic Sci.">
        <title>Non-contiguous finished genome sequence of Bacteroides coprosuis type strain (PC139).</title>
        <authorList>
            <person name="Land M."/>
            <person name="Held B."/>
            <person name="Gronow S."/>
            <person name="Abt B."/>
            <person name="Lucas S."/>
            <person name="Del Rio T.G."/>
            <person name="Nolan M."/>
            <person name="Tice H."/>
            <person name="Cheng J.F."/>
            <person name="Pitluck S."/>
            <person name="Liolios K."/>
            <person name="Pagani I."/>
            <person name="Ivanova N."/>
            <person name="Mavromatis K."/>
            <person name="Mikhailova N."/>
            <person name="Pati A."/>
            <person name="Tapia R."/>
            <person name="Han C."/>
            <person name="Goodwin L."/>
            <person name="Chen A."/>
            <person name="Palaniappan K."/>
            <person name="Hauser L."/>
            <person name="Brambilla E.M."/>
            <person name="Rohde M."/>
            <person name="Goker M."/>
            <person name="Detter J.C."/>
            <person name="Woyke T."/>
            <person name="Bristow J."/>
            <person name="Eisen J.A."/>
            <person name="Markowitz V."/>
            <person name="Hugenholtz P."/>
            <person name="Kyrpides N.C."/>
            <person name="Klenk H.P."/>
            <person name="Lapidus A."/>
        </authorList>
    </citation>
    <scope>NUCLEOTIDE SEQUENCE</scope>
    <source>
        <strain evidence="13 14">DSM 18011</strain>
    </source>
</reference>
<evidence type="ECO:0000256" key="7">
    <source>
        <dbReference type="ARBA" id="ARBA00023237"/>
    </source>
</evidence>
<feature type="signal peptide" evidence="10">
    <location>
        <begin position="1"/>
        <end position="24"/>
    </location>
</feature>
<dbReference type="PROSITE" id="PS52016">
    <property type="entry name" value="TONB_DEPENDENT_REC_3"/>
    <property type="match status" value="1"/>
</dbReference>
<evidence type="ECO:0000256" key="10">
    <source>
        <dbReference type="SAM" id="SignalP"/>
    </source>
</evidence>
<evidence type="ECO:0000259" key="11">
    <source>
        <dbReference type="Pfam" id="PF00593"/>
    </source>
</evidence>
<dbReference type="SUPFAM" id="SSF49464">
    <property type="entry name" value="Carboxypeptidase regulatory domain-like"/>
    <property type="match status" value="1"/>
</dbReference>
<feature type="chain" id="PRO_5003309358" evidence="10">
    <location>
        <begin position="25"/>
        <end position="1023"/>
    </location>
</feature>
<dbReference type="InterPro" id="IPR000531">
    <property type="entry name" value="Beta-barrel_TonB"/>
</dbReference>
<dbReference type="Gene3D" id="2.170.130.10">
    <property type="entry name" value="TonB-dependent receptor, plug domain"/>
    <property type="match status" value="1"/>
</dbReference>
<accession>F3ZNW2</accession>
<evidence type="ECO:0000256" key="2">
    <source>
        <dbReference type="ARBA" id="ARBA00022448"/>
    </source>
</evidence>
<comment type="similarity">
    <text evidence="8 9">Belongs to the TonB-dependent receptor family.</text>
</comment>
<dbReference type="NCBIfam" id="TIGR04057">
    <property type="entry name" value="SusC_RagA_signa"/>
    <property type="match status" value="1"/>
</dbReference>
<evidence type="ECO:0000256" key="6">
    <source>
        <dbReference type="ARBA" id="ARBA00023136"/>
    </source>
</evidence>
<keyword evidence="10" id="KW-0732">Signal</keyword>
<dbReference type="InterPro" id="IPR036942">
    <property type="entry name" value="Beta-barrel_TonB_sf"/>
</dbReference>
<evidence type="ECO:0000256" key="4">
    <source>
        <dbReference type="ARBA" id="ARBA00022692"/>
    </source>
</evidence>